<dbReference type="GeneID" id="7449374"/>
<dbReference type="GO" id="GO:0019354">
    <property type="term" value="P:siroheme biosynthetic process"/>
    <property type="evidence" value="ECO:0000318"/>
    <property type="project" value="GO_Central"/>
</dbReference>
<dbReference type="PaxDb" id="35128-Thaps24431"/>
<evidence type="ECO:0000256" key="1">
    <source>
        <dbReference type="ARBA" id="ARBA00022723"/>
    </source>
</evidence>
<dbReference type="SUPFAM" id="SSF53800">
    <property type="entry name" value="Chelatase"/>
    <property type="match status" value="1"/>
</dbReference>
<dbReference type="KEGG" id="tps:THAPSDRAFT_24431"/>
<keyword evidence="3" id="KW-0732">Signal</keyword>
<gene>
    <name evidence="4" type="ORF">THAPSDRAFT_24431</name>
</gene>
<dbReference type="Pfam" id="PF01903">
    <property type="entry name" value="CbiX"/>
    <property type="match status" value="1"/>
</dbReference>
<proteinExistence type="predicted"/>
<evidence type="ECO:0008006" key="6">
    <source>
        <dbReference type="Google" id="ProtNLM"/>
    </source>
</evidence>
<evidence type="ECO:0000313" key="4">
    <source>
        <dbReference type="EMBL" id="EED89421.1"/>
    </source>
</evidence>
<dbReference type="HOGENOM" id="CLU_732589_0_0_1"/>
<dbReference type="Gene3D" id="3.40.50.1400">
    <property type="match status" value="1"/>
</dbReference>
<dbReference type="GO" id="GO:0009507">
    <property type="term" value="C:chloroplast"/>
    <property type="evidence" value="ECO:0000318"/>
    <property type="project" value="GO_Central"/>
</dbReference>
<dbReference type="InterPro" id="IPR002762">
    <property type="entry name" value="CbiX-like"/>
</dbReference>
<name>B8CA07_THAPS</name>
<dbReference type="AlphaFoldDB" id="B8CA07"/>
<dbReference type="InParanoid" id="B8CA07"/>
<accession>B8CA07</accession>
<dbReference type="EMBL" id="CM000647">
    <property type="protein sequence ID" value="EED89421.1"/>
    <property type="molecule type" value="Genomic_DNA"/>
</dbReference>
<dbReference type="InterPro" id="IPR050963">
    <property type="entry name" value="Sirohydro_Cobaltochel/CbiX"/>
</dbReference>
<protein>
    <recommendedName>
        <fullName evidence="6">Sirohydrochlorin cobaltochelatase</fullName>
    </recommendedName>
</protein>
<sequence length="378" mass="40166">MASSTTSICLIALCATLLMPTSVAFTSPFATLHYPSRVANLMIAKSSSIMMHRQSLSLRMGEPNGADYDFDPLLSPHAYPNGIDCGAVSGEAYGGGGLSSSVQSSSFGFFSFDDEEVAVTSSSVSYESTGAMDFDPLLSPHSYPNGVDAPPVMSITEAAAVEKYGGIENEPTEAVISAQSSIPAAVEANVDFDPLLSPHSYPNGVDAGPVLSSDEVAALGKSKQATTKQQKLGILLIDHGSKRQASNEHLHNIAVMYQQILDKKEVSNKRSDNLVVRGAHMEIAEPSILSTLRSLLVEDKATKIVCVPYFLSPGRHATVDVPNLINEAQGILDEEGLLGGSIGDEKVEVLVSDALGTHLERMLGAVDDLVEWTLKKER</sequence>
<reference evidence="4 5" key="1">
    <citation type="journal article" date="2004" name="Science">
        <title>The genome of the diatom Thalassiosira pseudonana: ecology, evolution, and metabolism.</title>
        <authorList>
            <person name="Armbrust E.V."/>
            <person name="Berges J.A."/>
            <person name="Bowler C."/>
            <person name="Green B.R."/>
            <person name="Martinez D."/>
            <person name="Putnam N.H."/>
            <person name="Zhou S."/>
            <person name="Allen A.E."/>
            <person name="Apt K.E."/>
            <person name="Bechner M."/>
            <person name="Brzezinski M.A."/>
            <person name="Chaal B.K."/>
            <person name="Chiovitti A."/>
            <person name="Davis A.K."/>
            <person name="Demarest M.S."/>
            <person name="Detter J.C."/>
            <person name="Glavina T."/>
            <person name="Goodstein D."/>
            <person name="Hadi M.Z."/>
            <person name="Hellsten U."/>
            <person name="Hildebrand M."/>
            <person name="Jenkins B.D."/>
            <person name="Jurka J."/>
            <person name="Kapitonov V.V."/>
            <person name="Kroger N."/>
            <person name="Lau W.W."/>
            <person name="Lane T.W."/>
            <person name="Larimer F.W."/>
            <person name="Lippmeier J.C."/>
            <person name="Lucas S."/>
            <person name="Medina M."/>
            <person name="Montsant A."/>
            <person name="Obornik M."/>
            <person name="Parker M.S."/>
            <person name="Palenik B."/>
            <person name="Pazour G.J."/>
            <person name="Richardson P.M."/>
            <person name="Rynearson T.A."/>
            <person name="Saito M.A."/>
            <person name="Schwartz D.C."/>
            <person name="Thamatrakoln K."/>
            <person name="Valentin K."/>
            <person name="Vardi A."/>
            <person name="Wilkerson F.P."/>
            <person name="Rokhsar D.S."/>
        </authorList>
    </citation>
    <scope>NUCLEOTIDE SEQUENCE [LARGE SCALE GENOMIC DNA]</scope>
    <source>
        <strain evidence="4 5">CCMP1335</strain>
    </source>
</reference>
<feature type="signal peptide" evidence="3">
    <location>
        <begin position="1"/>
        <end position="24"/>
    </location>
</feature>
<dbReference type="eggNOG" id="ENOG502SB9R">
    <property type="taxonomic scope" value="Eukaryota"/>
</dbReference>
<evidence type="ECO:0000256" key="2">
    <source>
        <dbReference type="ARBA" id="ARBA00023239"/>
    </source>
</evidence>
<organism evidence="4 5">
    <name type="scientific">Thalassiosira pseudonana</name>
    <name type="common">Marine diatom</name>
    <name type="synonym">Cyclotella nana</name>
    <dbReference type="NCBI Taxonomy" id="35128"/>
    <lineage>
        <taxon>Eukaryota</taxon>
        <taxon>Sar</taxon>
        <taxon>Stramenopiles</taxon>
        <taxon>Ochrophyta</taxon>
        <taxon>Bacillariophyta</taxon>
        <taxon>Coscinodiscophyceae</taxon>
        <taxon>Thalassiosirophycidae</taxon>
        <taxon>Thalassiosirales</taxon>
        <taxon>Thalassiosiraceae</taxon>
        <taxon>Thalassiosira</taxon>
    </lineage>
</organism>
<keyword evidence="1" id="KW-0479">Metal-binding</keyword>
<dbReference type="PANTHER" id="PTHR33542:SF3">
    <property type="entry name" value="SIROHYDROCHLORIN FERROCHELATASE, CHLOROPLASTIC"/>
    <property type="match status" value="1"/>
</dbReference>
<keyword evidence="5" id="KW-1185">Reference proteome</keyword>
<dbReference type="GO" id="GO:0051266">
    <property type="term" value="F:sirohydrochlorin ferrochelatase activity"/>
    <property type="evidence" value="ECO:0000318"/>
    <property type="project" value="GO_Central"/>
</dbReference>
<evidence type="ECO:0000256" key="3">
    <source>
        <dbReference type="SAM" id="SignalP"/>
    </source>
</evidence>
<dbReference type="CDD" id="cd03416">
    <property type="entry name" value="CbiX_SirB_N"/>
    <property type="match status" value="1"/>
</dbReference>
<feature type="chain" id="PRO_5002869652" description="Sirohydrochlorin cobaltochelatase" evidence="3">
    <location>
        <begin position="25"/>
        <end position="378"/>
    </location>
</feature>
<keyword evidence="2" id="KW-0456">Lyase</keyword>
<dbReference type="Proteomes" id="UP000001449">
    <property type="component" value="Chromosome 12"/>
</dbReference>
<dbReference type="PANTHER" id="PTHR33542">
    <property type="entry name" value="SIROHYDROCHLORIN FERROCHELATASE, CHLOROPLASTIC"/>
    <property type="match status" value="1"/>
</dbReference>
<dbReference type="STRING" id="35128.B8CA07"/>
<dbReference type="RefSeq" id="XP_002292960.1">
    <property type="nucleotide sequence ID" value="XM_002292924.1"/>
</dbReference>
<evidence type="ECO:0000313" key="5">
    <source>
        <dbReference type="Proteomes" id="UP000001449"/>
    </source>
</evidence>
<reference evidence="4 5" key="2">
    <citation type="journal article" date="2008" name="Nature">
        <title>The Phaeodactylum genome reveals the evolutionary history of diatom genomes.</title>
        <authorList>
            <person name="Bowler C."/>
            <person name="Allen A.E."/>
            <person name="Badger J.H."/>
            <person name="Grimwood J."/>
            <person name="Jabbari K."/>
            <person name="Kuo A."/>
            <person name="Maheswari U."/>
            <person name="Martens C."/>
            <person name="Maumus F."/>
            <person name="Otillar R.P."/>
            <person name="Rayko E."/>
            <person name="Salamov A."/>
            <person name="Vandepoele K."/>
            <person name="Beszteri B."/>
            <person name="Gruber A."/>
            <person name="Heijde M."/>
            <person name="Katinka M."/>
            <person name="Mock T."/>
            <person name="Valentin K."/>
            <person name="Verret F."/>
            <person name="Berges J.A."/>
            <person name="Brownlee C."/>
            <person name="Cadoret J.P."/>
            <person name="Chiovitti A."/>
            <person name="Choi C.J."/>
            <person name="Coesel S."/>
            <person name="De Martino A."/>
            <person name="Detter J.C."/>
            <person name="Durkin C."/>
            <person name="Falciatore A."/>
            <person name="Fournet J."/>
            <person name="Haruta M."/>
            <person name="Huysman M.J."/>
            <person name="Jenkins B.D."/>
            <person name="Jiroutova K."/>
            <person name="Jorgensen R.E."/>
            <person name="Joubert Y."/>
            <person name="Kaplan A."/>
            <person name="Kroger N."/>
            <person name="Kroth P.G."/>
            <person name="La Roche J."/>
            <person name="Lindquist E."/>
            <person name="Lommer M."/>
            <person name="Martin-Jezequel V."/>
            <person name="Lopez P.J."/>
            <person name="Lucas S."/>
            <person name="Mangogna M."/>
            <person name="McGinnis K."/>
            <person name="Medlin L.K."/>
            <person name="Montsant A."/>
            <person name="Oudot-Le Secq M.P."/>
            <person name="Napoli C."/>
            <person name="Obornik M."/>
            <person name="Parker M.S."/>
            <person name="Petit J.L."/>
            <person name="Porcel B.M."/>
            <person name="Poulsen N."/>
            <person name="Robison M."/>
            <person name="Rychlewski L."/>
            <person name="Rynearson T.A."/>
            <person name="Schmutz J."/>
            <person name="Shapiro H."/>
            <person name="Siaut M."/>
            <person name="Stanley M."/>
            <person name="Sussman M.R."/>
            <person name="Taylor A.R."/>
            <person name="Vardi A."/>
            <person name="von Dassow P."/>
            <person name="Vyverman W."/>
            <person name="Willis A."/>
            <person name="Wyrwicz L.S."/>
            <person name="Rokhsar D.S."/>
            <person name="Weissenbach J."/>
            <person name="Armbrust E.V."/>
            <person name="Green B.R."/>
            <person name="Van de Peer Y."/>
            <person name="Grigoriev I.V."/>
        </authorList>
    </citation>
    <scope>NUCLEOTIDE SEQUENCE [LARGE SCALE GENOMIC DNA]</scope>
    <source>
        <strain evidence="4 5">CCMP1335</strain>
    </source>
</reference>
<dbReference type="GO" id="GO:0046872">
    <property type="term" value="F:metal ion binding"/>
    <property type="evidence" value="ECO:0007669"/>
    <property type="project" value="UniProtKB-KW"/>
</dbReference>